<dbReference type="WBParaSite" id="nRc.2.0.1.t44220-RA">
    <property type="protein sequence ID" value="nRc.2.0.1.t44220-RA"/>
    <property type="gene ID" value="nRc.2.0.1.g44220"/>
</dbReference>
<accession>A0A915L0I1</accession>
<keyword evidence="2" id="KW-1185">Reference proteome</keyword>
<feature type="region of interest" description="Disordered" evidence="1">
    <location>
        <begin position="94"/>
        <end position="120"/>
    </location>
</feature>
<evidence type="ECO:0000313" key="3">
    <source>
        <dbReference type="WBParaSite" id="nRc.2.0.1.t44220-RA"/>
    </source>
</evidence>
<dbReference type="Proteomes" id="UP000887565">
    <property type="component" value="Unplaced"/>
</dbReference>
<protein>
    <submittedName>
        <fullName evidence="3">Uncharacterized protein</fullName>
    </submittedName>
</protein>
<feature type="compositionally biased region" description="Pro residues" evidence="1">
    <location>
        <begin position="103"/>
        <end position="117"/>
    </location>
</feature>
<proteinExistence type="predicted"/>
<organism evidence="2 3">
    <name type="scientific">Romanomermis culicivorax</name>
    <name type="common">Nematode worm</name>
    <dbReference type="NCBI Taxonomy" id="13658"/>
    <lineage>
        <taxon>Eukaryota</taxon>
        <taxon>Metazoa</taxon>
        <taxon>Ecdysozoa</taxon>
        <taxon>Nematoda</taxon>
        <taxon>Enoplea</taxon>
        <taxon>Dorylaimia</taxon>
        <taxon>Mermithida</taxon>
        <taxon>Mermithoidea</taxon>
        <taxon>Mermithidae</taxon>
        <taxon>Romanomermis</taxon>
    </lineage>
</organism>
<evidence type="ECO:0000256" key="1">
    <source>
        <dbReference type="SAM" id="MobiDB-lite"/>
    </source>
</evidence>
<reference evidence="3" key="1">
    <citation type="submission" date="2022-11" db="UniProtKB">
        <authorList>
            <consortium name="WormBaseParasite"/>
        </authorList>
    </citation>
    <scope>IDENTIFICATION</scope>
</reference>
<sequence length="269" mass="30361">MQCVQHDKKNFVEGALERWRKTSWRSMQMEKDRQNTMSDITKPATVQRSCCSWKNRYVFVSQQIHITLQLPAKSDICDRYPGFSALCPGKGQPLPPSNDVAAPPAPAPPPPPTPPPVQTQQKLDKQKYCQTYIDHYTYFCDKSTPASDKPRLTQNIVNFCANFPKTCPSIILQHSIKLRFLVNVCNPNLIGYLRLFCSYYPFNPQGAIAGGKRFDVGFGDWGADYNNRGGVTDFFEDSNQFAANWQRGNFGGGYSWNVPLVGIGGYNRN</sequence>
<evidence type="ECO:0000313" key="2">
    <source>
        <dbReference type="Proteomes" id="UP000887565"/>
    </source>
</evidence>
<dbReference type="AlphaFoldDB" id="A0A915L0I1"/>
<name>A0A915L0I1_ROMCU</name>